<feature type="compositionally biased region" description="Low complexity" evidence="2">
    <location>
        <begin position="87"/>
        <end position="99"/>
    </location>
</feature>
<organism evidence="5 6">
    <name type="scientific">Ceraceosorus bombacis</name>
    <dbReference type="NCBI Taxonomy" id="401625"/>
    <lineage>
        <taxon>Eukaryota</taxon>
        <taxon>Fungi</taxon>
        <taxon>Dikarya</taxon>
        <taxon>Basidiomycota</taxon>
        <taxon>Ustilaginomycotina</taxon>
        <taxon>Exobasidiomycetes</taxon>
        <taxon>Ceraceosorales</taxon>
        <taxon>Ceraceosoraceae</taxon>
        <taxon>Ceraceosorus</taxon>
    </lineage>
</organism>
<dbReference type="FunFam" id="3.10.20.90:FF:000179">
    <property type="entry name" value="Plant UBX domain-containing protein 4"/>
    <property type="match status" value="1"/>
</dbReference>
<dbReference type="OrthoDB" id="25887at2759"/>
<dbReference type="InterPro" id="IPR012989">
    <property type="entry name" value="SEP_domain"/>
</dbReference>
<dbReference type="STRING" id="401625.A0A0P1B9C8"/>
<dbReference type="PANTHER" id="PTHR23333:SF20">
    <property type="entry name" value="NSFL1 COFACTOR P47"/>
    <property type="match status" value="1"/>
</dbReference>
<feature type="compositionally biased region" description="Acidic residues" evidence="2">
    <location>
        <begin position="246"/>
        <end position="257"/>
    </location>
</feature>
<dbReference type="PROSITE" id="PS51399">
    <property type="entry name" value="SEP"/>
    <property type="match status" value="1"/>
</dbReference>
<dbReference type="GO" id="GO:0031468">
    <property type="term" value="P:nuclear membrane reassembly"/>
    <property type="evidence" value="ECO:0007669"/>
    <property type="project" value="TreeGrafter"/>
</dbReference>
<keyword evidence="1" id="KW-0833">Ubl conjugation pathway</keyword>
<dbReference type="Gene3D" id="3.30.420.210">
    <property type="entry name" value="SEP domain"/>
    <property type="match status" value="1"/>
</dbReference>
<dbReference type="Pfam" id="PF08059">
    <property type="entry name" value="SEP"/>
    <property type="match status" value="1"/>
</dbReference>
<dbReference type="FunFam" id="3.30.420.210:FF:000002">
    <property type="entry name" value="UBX domain-containing protein 1"/>
    <property type="match status" value="1"/>
</dbReference>
<dbReference type="InterPro" id="IPR029071">
    <property type="entry name" value="Ubiquitin-like_domsf"/>
</dbReference>
<feature type="compositionally biased region" description="Gly residues" evidence="2">
    <location>
        <begin position="100"/>
        <end position="114"/>
    </location>
</feature>
<dbReference type="PANTHER" id="PTHR23333">
    <property type="entry name" value="UBX DOMAIN CONTAINING PROTEIN"/>
    <property type="match status" value="1"/>
</dbReference>
<dbReference type="GO" id="GO:0000045">
    <property type="term" value="P:autophagosome assembly"/>
    <property type="evidence" value="ECO:0007669"/>
    <property type="project" value="TreeGrafter"/>
</dbReference>
<feature type="compositionally biased region" description="Low complexity" evidence="2">
    <location>
        <begin position="357"/>
        <end position="367"/>
    </location>
</feature>
<dbReference type="GO" id="GO:0005829">
    <property type="term" value="C:cytosol"/>
    <property type="evidence" value="ECO:0007669"/>
    <property type="project" value="TreeGrafter"/>
</dbReference>
<accession>A0A0P1B9C8</accession>
<name>A0A0P1B9C8_9BASI</name>
<dbReference type="GO" id="GO:0043161">
    <property type="term" value="P:proteasome-mediated ubiquitin-dependent protein catabolic process"/>
    <property type="evidence" value="ECO:0007669"/>
    <property type="project" value="TreeGrafter"/>
</dbReference>
<sequence>MDDALAQFSSITGADADRAKFFVEAAGGDVTQAVSAFYESGGNDAADASVAGEAPVQEASATSPESASAPSSGPRTLSGAPAEPLPAGWGSSSARSGGASKSGGGFSAGGGRGGISTLRDLAGSSASSGAGRPGLGGIRRGQDSDDEDDGPPDLFAGGERSALSVQDPNGARRRGQGSAPDVVGDILRQAAEASAQRGGDEQPTLPRTGGQTQSSFGGRGRTIGDSGDNNTETAGNTQPPTVGNDDGNEEEEDDDDEPVTRNLTFWSDGFSVEEGPLMRYDDPQHADTLAQINAGRAPLSLLGVRFGQRVELRVARRTDEKYTPPPPPPMRPFGGAGNRLGSPAATFTGIGSSVPGSSTATASTTAAQPAGNNALSATSTLFQVDSSQPTTSLQIRLGDGQRLTGRFNHTHTVADVRAYINASSAGMAARSYVLQTSFPPKPIEDESVTLKDANLLNAVVIQKFT</sequence>
<reference evidence="6" key="1">
    <citation type="submission" date="2014-09" db="EMBL/GenBank/DDBJ databases">
        <authorList>
            <person name="Sharma Rahul"/>
            <person name="Thines Marco"/>
        </authorList>
    </citation>
    <scope>NUCLEOTIDE SEQUENCE [LARGE SCALE GENOMIC DNA]</scope>
</reference>
<evidence type="ECO:0000256" key="2">
    <source>
        <dbReference type="SAM" id="MobiDB-lite"/>
    </source>
</evidence>
<dbReference type="Gene3D" id="1.10.8.10">
    <property type="entry name" value="DNA helicase RuvA subunit, C-terminal domain"/>
    <property type="match status" value="1"/>
</dbReference>
<dbReference type="Proteomes" id="UP000054845">
    <property type="component" value="Unassembled WGS sequence"/>
</dbReference>
<protein>
    <submittedName>
        <fullName evidence="5">Protein tyrosine phosphatase SHP1/Cofactor for p97 ATPase-mediated vesicle membrane fusion</fullName>
    </submittedName>
</protein>
<dbReference type="InterPro" id="IPR009060">
    <property type="entry name" value="UBA-like_sf"/>
</dbReference>
<dbReference type="Gene3D" id="3.10.20.90">
    <property type="entry name" value="Phosphatidylinositol 3-kinase Catalytic Subunit, Chain A, domain 1"/>
    <property type="match status" value="1"/>
</dbReference>
<dbReference type="CDD" id="cd14348">
    <property type="entry name" value="UBA_p47"/>
    <property type="match status" value="1"/>
</dbReference>
<evidence type="ECO:0000256" key="1">
    <source>
        <dbReference type="ARBA" id="ARBA00022786"/>
    </source>
</evidence>
<dbReference type="InterPro" id="IPR001012">
    <property type="entry name" value="UBX_dom"/>
</dbReference>
<dbReference type="GO" id="GO:0043130">
    <property type="term" value="F:ubiquitin binding"/>
    <property type="evidence" value="ECO:0007669"/>
    <property type="project" value="TreeGrafter"/>
</dbReference>
<proteinExistence type="predicted"/>
<dbReference type="EMBL" id="CCYA01000118">
    <property type="protein sequence ID" value="CEH12167.1"/>
    <property type="molecule type" value="Genomic_DNA"/>
</dbReference>
<dbReference type="Pfam" id="PF00789">
    <property type="entry name" value="UBX"/>
    <property type="match status" value="1"/>
</dbReference>
<feature type="domain" description="SEP" evidence="4">
    <location>
        <begin position="258"/>
        <end position="323"/>
    </location>
</feature>
<feature type="compositionally biased region" description="Low complexity" evidence="2">
    <location>
        <begin position="115"/>
        <end position="130"/>
    </location>
</feature>
<keyword evidence="6" id="KW-1185">Reference proteome</keyword>
<evidence type="ECO:0000259" key="4">
    <source>
        <dbReference type="PROSITE" id="PS51399"/>
    </source>
</evidence>
<evidence type="ECO:0000259" key="3">
    <source>
        <dbReference type="PROSITE" id="PS50033"/>
    </source>
</evidence>
<dbReference type="CDD" id="cd01770">
    <property type="entry name" value="UBX_UBXN2"/>
    <property type="match status" value="1"/>
</dbReference>
<dbReference type="SMART" id="SM00166">
    <property type="entry name" value="UBX"/>
    <property type="match status" value="1"/>
</dbReference>
<dbReference type="GO" id="GO:0007030">
    <property type="term" value="P:Golgi organization"/>
    <property type="evidence" value="ECO:0007669"/>
    <property type="project" value="TreeGrafter"/>
</dbReference>
<feature type="compositionally biased region" description="Polar residues" evidence="2">
    <location>
        <begin position="227"/>
        <end position="241"/>
    </location>
</feature>
<dbReference type="AlphaFoldDB" id="A0A0P1B9C8"/>
<dbReference type="Pfam" id="PF14555">
    <property type="entry name" value="UBA_4"/>
    <property type="match status" value="1"/>
</dbReference>
<feature type="region of interest" description="Disordered" evidence="2">
    <location>
        <begin position="339"/>
        <end position="367"/>
    </location>
</feature>
<dbReference type="SUPFAM" id="SSF46934">
    <property type="entry name" value="UBA-like"/>
    <property type="match status" value="1"/>
</dbReference>
<feature type="region of interest" description="Disordered" evidence="2">
    <location>
        <begin position="42"/>
        <end position="267"/>
    </location>
</feature>
<dbReference type="SUPFAM" id="SSF102848">
    <property type="entry name" value="NSFL1 (p97 ATPase) cofactor p47, SEP domain"/>
    <property type="match status" value="1"/>
</dbReference>
<feature type="compositionally biased region" description="Low complexity" evidence="2">
    <location>
        <begin position="58"/>
        <end position="72"/>
    </location>
</feature>
<dbReference type="GO" id="GO:0061025">
    <property type="term" value="P:membrane fusion"/>
    <property type="evidence" value="ECO:0007669"/>
    <property type="project" value="TreeGrafter"/>
</dbReference>
<feature type="domain" description="UBX" evidence="3">
    <location>
        <begin position="386"/>
        <end position="463"/>
    </location>
</feature>
<evidence type="ECO:0000313" key="5">
    <source>
        <dbReference type="EMBL" id="CEH12167.1"/>
    </source>
</evidence>
<dbReference type="GO" id="GO:0005634">
    <property type="term" value="C:nucleus"/>
    <property type="evidence" value="ECO:0007669"/>
    <property type="project" value="TreeGrafter"/>
</dbReference>
<dbReference type="SUPFAM" id="SSF54236">
    <property type="entry name" value="Ubiquitin-like"/>
    <property type="match status" value="1"/>
</dbReference>
<dbReference type="InterPro" id="IPR036241">
    <property type="entry name" value="NSFL1C_SEP_dom_sf"/>
</dbReference>
<dbReference type="SMART" id="SM00553">
    <property type="entry name" value="SEP"/>
    <property type="match status" value="1"/>
</dbReference>
<evidence type="ECO:0000313" key="6">
    <source>
        <dbReference type="Proteomes" id="UP000054845"/>
    </source>
</evidence>
<dbReference type="PROSITE" id="PS50033">
    <property type="entry name" value="UBX"/>
    <property type="match status" value="1"/>
</dbReference>